<dbReference type="EMBL" id="JAGIYQ010000005">
    <property type="protein sequence ID" value="MBP0725327.1"/>
    <property type="molecule type" value="Genomic_DNA"/>
</dbReference>
<dbReference type="PANTHER" id="PTHR21525">
    <property type="entry name" value="MOTILE SPERM PROTEIN"/>
    <property type="match status" value="1"/>
</dbReference>
<dbReference type="AlphaFoldDB" id="A0A940SGQ3"/>
<keyword evidence="3" id="KW-1185">Reference proteome</keyword>
<sequence>MHKGFIVWSAAFSGGLTLIQDLILLKNGKINNRELGVHTTRNVTETVGAVAGIEYGAMLGTSLLPGVGTIVGGFVGYVVGSRVGQTVGNGASNILFPNKNDIRQLEYNDPFLLKNQPQ</sequence>
<keyword evidence="1" id="KW-1133">Transmembrane helix</keyword>
<name>A0A940SGQ3_9BACI</name>
<accession>A0A940SGQ3</accession>
<evidence type="ECO:0008006" key="4">
    <source>
        <dbReference type="Google" id="ProtNLM"/>
    </source>
</evidence>
<organism evidence="2 3">
    <name type="scientific">Gottfriedia endophytica</name>
    <dbReference type="NCBI Taxonomy" id="2820819"/>
    <lineage>
        <taxon>Bacteria</taxon>
        <taxon>Bacillati</taxon>
        <taxon>Bacillota</taxon>
        <taxon>Bacilli</taxon>
        <taxon>Bacillales</taxon>
        <taxon>Bacillaceae</taxon>
        <taxon>Gottfriedia</taxon>
    </lineage>
</organism>
<proteinExistence type="predicted"/>
<evidence type="ECO:0000313" key="2">
    <source>
        <dbReference type="EMBL" id="MBP0725327.1"/>
    </source>
</evidence>
<dbReference type="Proteomes" id="UP000682134">
    <property type="component" value="Unassembled WGS sequence"/>
</dbReference>
<keyword evidence="1" id="KW-0472">Membrane</keyword>
<gene>
    <name evidence="2" type="ORF">J5Y03_09000</name>
</gene>
<dbReference type="RefSeq" id="WP_209404776.1">
    <property type="nucleotide sequence ID" value="NZ_JAGIYQ010000005.1"/>
</dbReference>
<protein>
    <recommendedName>
        <fullName evidence="4">Glycine zipper 2TM domain-containing protein</fullName>
    </recommendedName>
</protein>
<dbReference type="PANTHER" id="PTHR21525:SF9">
    <property type="entry name" value="CHANNEL_COLICIN DOMAIN-CONTAINING PROTEIN"/>
    <property type="match status" value="1"/>
</dbReference>
<reference evidence="2" key="1">
    <citation type="submission" date="2021-04" db="EMBL/GenBank/DDBJ databases">
        <title>Genome seq and assembly of Bacillus sp.</title>
        <authorList>
            <person name="Chhetri G."/>
        </authorList>
    </citation>
    <scope>NUCLEOTIDE SEQUENCE</scope>
    <source>
        <strain evidence="2">RG28</strain>
    </source>
</reference>
<evidence type="ECO:0000256" key="1">
    <source>
        <dbReference type="SAM" id="Phobius"/>
    </source>
</evidence>
<comment type="caution">
    <text evidence="2">The sequence shown here is derived from an EMBL/GenBank/DDBJ whole genome shotgun (WGS) entry which is preliminary data.</text>
</comment>
<evidence type="ECO:0000313" key="3">
    <source>
        <dbReference type="Proteomes" id="UP000682134"/>
    </source>
</evidence>
<feature type="transmembrane region" description="Helical" evidence="1">
    <location>
        <begin position="6"/>
        <end position="25"/>
    </location>
</feature>
<keyword evidence="1" id="KW-0812">Transmembrane</keyword>